<comment type="subcellular location">
    <subcellularLocation>
        <location evidence="1">Mitochondrion inner membrane</location>
    </subcellularLocation>
</comment>
<dbReference type="Pfam" id="PF12597">
    <property type="entry name" value="Cox20"/>
    <property type="match status" value="1"/>
</dbReference>
<evidence type="ECO:0000256" key="8">
    <source>
        <dbReference type="ARBA" id="ARBA00023136"/>
    </source>
</evidence>
<evidence type="ECO:0000256" key="1">
    <source>
        <dbReference type="ARBA" id="ARBA00004273"/>
    </source>
</evidence>
<evidence type="ECO:0000256" key="6">
    <source>
        <dbReference type="ARBA" id="ARBA00022989"/>
    </source>
</evidence>
<keyword evidence="4 9" id="KW-0812">Transmembrane</keyword>
<evidence type="ECO:0000256" key="2">
    <source>
        <dbReference type="ARBA" id="ARBA00009575"/>
    </source>
</evidence>
<keyword evidence="7" id="KW-0496">Mitochondrion</keyword>
<keyword evidence="6 9" id="KW-1133">Transmembrane helix</keyword>
<accession>A0ABD1JAF7</accession>
<organism evidence="10 11">
    <name type="scientific">Coilia grayii</name>
    <name type="common">Gray's grenadier anchovy</name>
    <dbReference type="NCBI Taxonomy" id="363190"/>
    <lineage>
        <taxon>Eukaryota</taxon>
        <taxon>Metazoa</taxon>
        <taxon>Chordata</taxon>
        <taxon>Craniata</taxon>
        <taxon>Vertebrata</taxon>
        <taxon>Euteleostomi</taxon>
        <taxon>Actinopterygii</taxon>
        <taxon>Neopterygii</taxon>
        <taxon>Teleostei</taxon>
        <taxon>Clupei</taxon>
        <taxon>Clupeiformes</taxon>
        <taxon>Clupeoidei</taxon>
        <taxon>Engraulidae</taxon>
        <taxon>Coilinae</taxon>
        <taxon>Coilia</taxon>
    </lineage>
</organism>
<keyword evidence="8 9" id="KW-0472">Membrane</keyword>
<comment type="similarity">
    <text evidence="2">Belongs to the COX20 family.</text>
</comment>
<dbReference type="InterPro" id="IPR022533">
    <property type="entry name" value="Cox20"/>
</dbReference>
<evidence type="ECO:0000256" key="9">
    <source>
        <dbReference type="SAM" id="Phobius"/>
    </source>
</evidence>
<dbReference type="EMBL" id="JBHFQA010000018">
    <property type="protein sequence ID" value="KAL2083724.1"/>
    <property type="molecule type" value="Genomic_DNA"/>
</dbReference>
<sequence>MGILDIQNTPCAREAILHGAGGSVVAGLLYFLATSRVKKSFDMGFAGFFFTTLGSWCCCRYNNAMLRIQQRVIQEGIKNKVMYEGTSVDPSCKPKADEKSS</sequence>
<dbReference type="GO" id="GO:0005743">
    <property type="term" value="C:mitochondrial inner membrane"/>
    <property type="evidence" value="ECO:0007669"/>
    <property type="project" value="UniProtKB-SubCell"/>
</dbReference>
<keyword evidence="11" id="KW-1185">Reference proteome</keyword>
<evidence type="ECO:0000256" key="4">
    <source>
        <dbReference type="ARBA" id="ARBA00022692"/>
    </source>
</evidence>
<feature type="transmembrane region" description="Helical" evidence="9">
    <location>
        <begin position="15"/>
        <end position="33"/>
    </location>
</feature>
<evidence type="ECO:0000256" key="7">
    <source>
        <dbReference type="ARBA" id="ARBA00023128"/>
    </source>
</evidence>
<dbReference type="Proteomes" id="UP001591681">
    <property type="component" value="Unassembled WGS sequence"/>
</dbReference>
<dbReference type="AlphaFoldDB" id="A0ABD1JAF7"/>
<protein>
    <recommendedName>
        <fullName evidence="3">Cytochrome c oxidase assembly protein COX20, mitochondrial</fullName>
    </recommendedName>
</protein>
<proteinExistence type="inferred from homology"/>
<name>A0ABD1JAF7_9TELE</name>
<comment type="caution">
    <text evidence="10">The sequence shown here is derived from an EMBL/GenBank/DDBJ whole genome shotgun (WGS) entry which is preliminary data.</text>
</comment>
<dbReference type="PANTHER" id="PTHR31586:SF1">
    <property type="entry name" value="CYTOCHROME C OXIDASE ASSEMBLY PROTEIN COX20, MITOCHONDRIAL"/>
    <property type="match status" value="1"/>
</dbReference>
<dbReference type="PRINTS" id="PR02049">
    <property type="entry name" value="PROTEINF36A"/>
</dbReference>
<evidence type="ECO:0000313" key="10">
    <source>
        <dbReference type="EMBL" id="KAL2083724.1"/>
    </source>
</evidence>
<gene>
    <name evidence="10" type="ORF">ACEWY4_021497</name>
</gene>
<keyword evidence="5" id="KW-0999">Mitochondrion inner membrane</keyword>
<reference evidence="10 11" key="1">
    <citation type="submission" date="2024-09" db="EMBL/GenBank/DDBJ databases">
        <title>A chromosome-level genome assembly of Gray's grenadier anchovy, Coilia grayii.</title>
        <authorList>
            <person name="Fu Z."/>
        </authorList>
    </citation>
    <scope>NUCLEOTIDE SEQUENCE [LARGE SCALE GENOMIC DNA]</scope>
    <source>
        <strain evidence="10">G4</strain>
        <tissue evidence="10">Muscle</tissue>
    </source>
</reference>
<evidence type="ECO:0000256" key="5">
    <source>
        <dbReference type="ARBA" id="ARBA00022792"/>
    </source>
</evidence>
<evidence type="ECO:0000313" key="11">
    <source>
        <dbReference type="Proteomes" id="UP001591681"/>
    </source>
</evidence>
<dbReference type="PANTHER" id="PTHR31586">
    <property type="entry name" value="CYTOCHROME C OXIDASE PROTEIN 20"/>
    <property type="match status" value="1"/>
</dbReference>
<evidence type="ECO:0000256" key="3">
    <source>
        <dbReference type="ARBA" id="ARBA00017689"/>
    </source>
</evidence>